<dbReference type="Gene3D" id="3.40.630.30">
    <property type="match status" value="1"/>
</dbReference>
<evidence type="ECO:0000313" key="2">
    <source>
        <dbReference type="EMBL" id="SFT99693.1"/>
    </source>
</evidence>
<dbReference type="InterPro" id="IPR000182">
    <property type="entry name" value="GNAT_dom"/>
</dbReference>
<dbReference type="GO" id="GO:0005840">
    <property type="term" value="C:ribosome"/>
    <property type="evidence" value="ECO:0007669"/>
    <property type="project" value="UniProtKB-KW"/>
</dbReference>
<dbReference type="SUPFAM" id="SSF55729">
    <property type="entry name" value="Acyl-CoA N-acyltransferases (Nat)"/>
    <property type="match status" value="1"/>
</dbReference>
<evidence type="ECO:0000313" key="3">
    <source>
        <dbReference type="Proteomes" id="UP000183371"/>
    </source>
</evidence>
<dbReference type="EMBL" id="FPBD01000006">
    <property type="protein sequence ID" value="SFT99693.1"/>
    <property type="molecule type" value="Genomic_DNA"/>
</dbReference>
<evidence type="ECO:0000259" key="1">
    <source>
        <dbReference type="PROSITE" id="PS51186"/>
    </source>
</evidence>
<gene>
    <name evidence="2" type="ORF">SAMN05444141_10651</name>
</gene>
<sequence length="168" mass="19239">MKNFSWHPMREDDLPEIDQIMQQTYPHLPEDIDCIRERVRLFPQGCYVLRQDEQDAILGYIISHPWENRSIPPLSSLLGSLPFSAEVYYIHDIALLPAAQGIGAARAVLAQLSQVARSLYINKFALVALDTANEFWRTRGFRAIQEDMLKEKLMAYGPGANYMQRGVD</sequence>
<reference evidence="3" key="1">
    <citation type="submission" date="2016-10" db="EMBL/GenBank/DDBJ databases">
        <authorList>
            <person name="Varghese N."/>
            <person name="Submissions S."/>
        </authorList>
    </citation>
    <scope>NUCLEOTIDE SEQUENCE [LARGE SCALE GENOMIC DNA]</scope>
    <source>
        <strain evidence="3">DSM 17465</strain>
    </source>
</reference>
<accession>A0A1I7CJU9</accession>
<keyword evidence="2" id="KW-0687">Ribonucleoprotein</keyword>
<dbReference type="PROSITE" id="PS51186">
    <property type="entry name" value="GNAT"/>
    <property type="match status" value="1"/>
</dbReference>
<feature type="domain" description="N-acetyltransferase" evidence="1">
    <location>
        <begin position="4"/>
        <end position="168"/>
    </location>
</feature>
<dbReference type="GO" id="GO:0016747">
    <property type="term" value="F:acyltransferase activity, transferring groups other than amino-acyl groups"/>
    <property type="evidence" value="ECO:0007669"/>
    <property type="project" value="InterPro"/>
</dbReference>
<dbReference type="Pfam" id="PF00583">
    <property type="entry name" value="Acetyltransf_1"/>
    <property type="match status" value="1"/>
</dbReference>
<proteinExistence type="predicted"/>
<dbReference type="InterPro" id="IPR016181">
    <property type="entry name" value="Acyl_CoA_acyltransferase"/>
</dbReference>
<keyword evidence="2" id="KW-0689">Ribosomal protein</keyword>
<dbReference type="AlphaFoldDB" id="A0A1I7CJU9"/>
<name>A0A1I7CJU9_9HYPH</name>
<dbReference type="Proteomes" id="UP000183371">
    <property type="component" value="Unassembled WGS sequence"/>
</dbReference>
<dbReference type="CDD" id="cd04301">
    <property type="entry name" value="NAT_SF"/>
    <property type="match status" value="1"/>
</dbReference>
<organism evidence="2 3">
    <name type="scientific">Pseudovibrio denitrificans</name>
    <dbReference type="NCBI Taxonomy" id="258256"/>
    <lineage>
        <taxon>Bacteria</taxon>
        <taxon>Pseudomonadati</taxon>
        <taxon>Pseudomonadota</taxon>
        <taxon>Alphaproteobacteria</taxon>
        <taxon>Hyphomicrobiales</taxon>
        <taxon>Stappiaceae</taxon>
        <taxon>Pseudovibrio</taxon>
    </lineage>
</organism>
<keyword evidence="3" id="KW-1185">Reference proteome</keyword>
<protein>
    <submittedName>
        <fullName evidence="2">Ribosomal protein S18 acetylase RimI</fullName>
    </submittedName>
</protein>
<dbReference type="RefSeq" id="WP_054784682.1">
    <property type="nucleotide sequence ID" value="NZ_FPBD01000006.1"/>
</dbReference>